<proteinExistence type="predicted"/>
<dbReference type="EMBL" id="JADWYS010000001">
    <property type="protein sequence ID" value="MBG9386393.1"/>
    <property type="molecule type" value="Genomic_DNA"/>
</dbReference>
<dbReference type="Gene3D" id="2.60.120.10">
    <property type="entry name" value="Jelly Rolls"/>
    <property type="match status" value="1"/>
</dbReference>
<name>A0A931H0Q9_9BURK</name>
<keyword evidence="3" id="KW-1185">Reference proteome</keyword>
<sequence>MSDTATATAQQAAPIAQPFRFDSPEMPEGKHVGKFVVRLARTDRMIANVQVLKNGGETNLHTHHHLDGFWMVLKGHARFYGEGDVVVADLKEREGVLIPRHFKYWFESVGDDVLEILQVECADFSMPAGKPLEREDFTPLTNATRNITIIEGRVNEPAYGQRHKLNMG</sequence>
<evidence type="ECO:0000256" key="1">
    <source>
        <dbReference type="SAM" id="MobiDB-lite"/>
    </source>
</evidence>
<dbReference type="AlphaFoldDB" id="A0A931H0Q9"/>
<dbReference type="InterPro" id="IPR011051">
    <property type="entry name" value="RmlC_Cupin_sf"/>
</dbReference>
<evidence type="ECO:0000313" key="3">
    <source>
        <dbReference type="Proteomes" id="UP000651050"/>
    </source>
</evidence>
<comment type="caution">
    <text evidence="2">The sequence shown here is derived from an EMBL/GenBank/DDBJ whole genome shotgun (WGS) entry which is preliminary data.</text>
</comment>
<accession>A0A931H0Q9</accession>
<feature type="compositionally biased region" description="Low complexity" evidence="1">
    <location>
        <begin position="1"/>
        <end position="18"/>
    </location>
</feature>
<feature type="region of interest" description="Disordered" evidence="1">
    <location>
        <begin position="1"/>
        <end position="20"/>
    </location>
</feature>
<reference evidence="2" key="1">
    <citation type="submission" date="2020-11" db="EMBL/GenBank/DDBJ databases">
        <title>Bacterial whole genome sequence for Caenimonas sp. DR4.4.</title>
        <authorList>
            <person name="Le V."/>
            <person name="Ko S.-R."/>
            <person name="Ahn C.-Y."/>
            <person name="Oh H.-M."/>
        </authorList>
    </citation>
    <scope>NUCLEOTIDE SEQUENCE</scope>
    <source>
        <strain evidence="2">DR4.4</strain>
    </source>
</reference>
<protein>
    <submittedName>
        <fullName evidence="2">Cupin domain-containing protein</fullName>
    </submittedName>
</protein>
<organism evidence="2 3">
    <name type="scientific">Caenimonas aquaedulcis</name>
    <dbReference type="NCBI Taxonomy" id="2793270"/>
    <lineage>
        <taxon>Bacteria</taxon>
        <taxon>Pseudomonadati</taxon>
        <taxon>Pseudomonadota</taxon>
        <taxon>Betaproteobacteria</taxon>
        <taxon>Burkholderiales</taxon>
        <taxon>Comamonadaceae</taxon>
        <taxon>Caenimonas</taxon>
    </lineage>
</organism>
<dbReference type="RefSeq" id="WP_196984383.1">
    <property type="nucleotide sequence ID" value="NZ_JADWYS010000001.1"/>
</dbReference>
<dbReference type="InterPro" id="IPR014710">
    <property type="entry name" value="RmlC-like_jellyroll"/>
</dbReference>
<evidence type="ECO:0000313" key="2">
    <source>
        <dbReference type="EMBL" id="MBG9386393.1"/>
    </source>
</evidence>
<dbReference type="Proteomes" id="UP000651050">
    <property type="component" value="Unassembled WGS sequence"/>
</dbReference>
<gene>
    <name evidence="2" type="ORF">I5803_00015</name>
</gene>
<dbReference type="SUPFAM" id="SSF51182">
    <property type="entry name" value="RmlC-like cupins"/>
    <property type="match status" value="1"/>
</dbReference>